<organism evidence="1 2">
    <name type="scientific">Rattus norvegicus</name>
    <name type="common">Rat</name>
    <dbReference type="NCBI Taxonomy" id="10116"/>
    <lineage>
        <taxon>Eukaryota</taxon>
        <taxon>Metazoa</taxon>
        <taxon>Chordata</taxon>
        <taxon>Craniata</taxon>
        <taxon>Vertebrata</taxon>
        <taxon>Euteleostomi</taxon>
        <taxon>Mammalia</taxon>
        <taxon>Eutheria</taxon>
        <taxon>Euarchontoglires</taxon>
        <taxon>Glires</taxon>
        <taxon>Rodentia</taxon>
        <taxon>Myomorpha</taxon>
        <taxon>Muroidea</taxon>
        <taxon>Muridae</taxon>
        <taxon>Murinae</taxon>
        <taxon>Rattus</taxon>
    </lineage>
</organism>
<sequence length="43" mass="4603">SAPSLEPKAQVIGEVLPPKSRLYSLPCLCNLQDSAQKLQLPGI</sequence>
<feature type="non-terminal residue" evidence="1">
    <location>
        <position position="43"/>
    </location>
</feature>
<evidence type="ECO:0000313" key="2">
    <source>
        <dbReference type="Proteomes" id="UP000234681"/>
    </source>
</evidence>
<proteinExistence type="predicted"/>
<reference evidence="2" key="1">
    <citation type="submission" date="2005-09" db="EMBL/GenBank/DDBJ databases">
        <authorList>
            <person name="Mural R.J."/>
            <person name="Li P.W."/>
            <person name="Adams M.D."/>
            <person name="Amanatides P.G."/>
            <person name="Baden-Tillson H."/>
            <person name="Barnstead M."/>
            <person name="Chin S.H."/>
            <person name="Dew I."/>
            <person name="Evans C.A."/>
            <person name="Ferriera S."/>
            <person name="Flanigan M."/>
            <person name="Fosler C."/>
            <person name="Glodek A."/>
            <person name="Gu Z."/>
            <person name="Holt R.A."/>
            <person name="Jennings D."/>
            <person name="Kraft C.L."/>
            <person name="Lu F."/>
            <person name="Nguyen T."/>
            <person name="Nusskern D.R."/>
            <person name="Pfannkoch C.M."/>
            <person name="Sitter C."/>
            <person name="Sutton G.G."/>
            <person name="Venter J.C."/>
            <person name="Wang Z."/>
            <person name="Woodage T."/>
            <person name="Zheng X.H."/>
            <person name="Zhong F."/>
        </authorList>
    </citation>
    <scope>NUCLEOTIDE SEQUENCE [LARGE SCALE GENOMIC DNA]</scope>
    <source>
        <strain>BN</strain>
        <strain evidence="2">Sprague-Dawley</strain>
    </source>
</reference>
<accession>A6IKL8</accession>
<dbReference type="AlphaFoldDB" id="A6IKL8"/>
<evidence type="ECO:0000313" key="1">
    <source>
        <dbReference type="EMBL" id="EDM00282.1"/>
    </source>
</evidence>
<feature type="non-terminal residue" evidence="1">
    <location>
        <position position="1"/>
    </location>
</feature>
<dbReference type="EMBL" id="CH473963">
    <property type="protein sequence ID" value="EDM00282.1"/>
    <property type="molecule type" value="Genomic_DNA"/>
</dbReference>
<gene>
    <name evidence="1" type="ORF">rCG_36034</name>
</gene>
<protein>
    <submittedName>
        <fullName evidence="1">RCG36034</fullName>
    </submittedName>
</protein>
<dbReference type="Proteomes" id="UP000234681">
    <property type="component" value="Chromosome 14"/>
</dbReference>
<name>A6IKL8_RAT</name>